<dbReference type="NCBIfam" id="TIGR00188">
    <property type="entry name" value="rnpA"/>
    <property type="match status" value="1"/>
</dbReference>
<dbReference type="GO" id="GO:0000049">
    <property type="term" value="F:tRNA binding"/>
    <property type="evidence" value="ECO:0007669"/>
    <property type="project" value="UniProtKB-UniRule"/>
</dbReference>
<dbReference type="PANTHER" id="PTHR33992:SF1">
    <property type="entry name" value="RIBONUCLEASE P PROTEIN COMPONENT"/>
    <property type="match status" value="1"/>
</dbReference>
<dbReference type="Pfam" id="PF00825">
    <property type="entry name" value="Ribonuclease_P"/>
    <property type="match status" value="1"/>
</dbReference>
<dbReference type="InterPro" id="IPR014721">
    <property type="entry name" value="Ribsml_uS5_D2-typ_fold_subgr"/>
</dbReference>
<evidence type="ECO:0000256" key="2">
    <source>
        <dbReference type="ARBA" id="ARBA00022722"/>
    </source>
</evidence>
<evidence type="ECO:0000256" key="4">
    <source>
        <dbReference type="ARBA" id="ARBA00022801"/>
    </source>
</evidence>
<keyword evidence="1 6" id="KW-0819">tRNA processing</keyword>
<evidence type="ECO:0000256" key="5">
    <source>
        <dbReference type="ARBA" id="ARBA00022884"/>
    </source>
</evidence>
<dbReference type="GO" id="GO:0004526">
    <property type="term" value="F:ribonuclease P activity"/>
    <property type="evidence" value="ECO:0007669"/>
    <property type="project" value="UniProtKB-UniRule"/>
</dbReference>
<dbReference type="GO" id="GO:0042781">
    <property type="term" value="F:3'-tRNA processing endoribonuclease activity"/>
    <property type="evidence" value="ECO:0007669"/>
    <property type="project" value="TreeGrafter"/>
</dbReference>
<gene>
    <name evidence="6 8" type="primary">rnpA</name>
    <name evidence="8" type="ORF">E1288_01450</name>
</gene>
<comment type="function">
    <text evidence="6">RNaseP catalyzes the removal of the 5'-leader sequence from pre-tRNA to produce the mature 5'-terminus. It can also cleave other RNA substrates such as 4.5S RNA. The protein component plays an auxiliary but essential role in vivo by binding to the 5'-leader sequence and broadening the substrate specificity of the ribozyme.</text>
</comment>
<comment type="subunit">
    <text evidence="6">Consists of a catalytic RNA component (M1 or rnpB) and a protein subunit.</text>
</comment>
<dbReference type="HAMAP" id="MF_00227">
    <property type="entry name" value="RNase_P"/>
    <property type="match status" value="1"/>
</dbReference>
<comment type="similarity">
    <text evidence="6">Belongs to the RnpA family.</text>
</comment>
<dbReference type="Proteomes" id="UP000294947">
    <property type="component" value="Unassembled WGS sequence"/>
</dbReference>
<sequence length="148" mass="15983">MLPAAARLTKNQEFRLVVRRGRRAGRSRLVVHVLRADQARDLGSHRTGEALPEAEANTAPTRKSDITTRVGFVVSKAVGTAVIRHRVTRRLRHLMRDLLPALPAGTLVVVRALPPAAGASSRELGADLDAALRKLRVIAPDVPATGSR</sequence>
<organism evidence="8 9">
    <name type="scientific">Saccharopolyspora elongata</name>
    <dbReference type="NCBI Taxonomy" id="2530387"/>
    <lineage>
        <taxon>Bacteria</taxon>
        <taxon>Bacillati</taxon>
        <taxon>Actinomycetota</taxon>
        <taxon>Actinomycetes</taxon>
        <taxon>Pseudonocardiales</taxon>
        <taxon>Pseudonocardiaceae</taxon>
        <taxon>Saccharopolyspora</taxon>
    </lineage>
</organism>
<evidence type="ECO:0000313" key="9">
    <source>
        <dbReference type="Proteomes" id="UP000294947"/>
    </source>
</evidence>
<keyword evidence="2 6" id="KW-0540">Nuclease</keyword>
<dbReference type="InterPro" id="IPR000100">
    <property type="entry name" value="RNase_P"/>
</dbReference>
<dbReference type="RefSeq" id="WP_132479433.1">
    <property type="nucleotide sequence ID" value="NZ_SMKW01000001.1"/>
</dbReference>
<proteinExistence type="inferred from homology"/>
<dbReference type="InterPro" id="IPR020568">
    <property type="entry name" value="Ribosomal_Su5_D2-typ_SF"/>
</dbReference>
<name>A0A4R4ZH42_9PSEU</name>
<evidence type="ECO:0000256" key="7">
    <source>
        <dbReference type="NCBIfam" id="TIGR00188"/>
    </source>
</evidence>
<comment type="catalytic activity">
    <reaction evidence="6">
        <text>Endonucleolytic cleavage of RNA, removing 5'-extranucleotides from tRNA precursor.</text>
        <dbReference type="EC" id="3.1.26.5"/>
    </reaction>
</comment>
<dbReference type="AlphaFoldDB" id="A0A4R4ZH42"/>
<dbReference type="GO" id="GO:0001682">
    <property type="term" value="P:tRNA 5'-leader removal"/>
    <property type="evidence" value="ECO:0007669"/>
    <property type="project" value="UniProtKB-UniRule"/>
</dbReference>
<accession>A0A4R4ZH42</accession>
<dbReference type="OrthoDB" id="196964at2"/>
<dbReference type="Gene3D" id="3.30.230.10">
    <property type="match status" value="1"/>
</dbReference>
<keyword evidence="5 6" id="KW-0694">RNA-binding</keyword>
<reference evidence="8 9" key="1">
    <citation type="submission" date="2019-03" db="EMBL/GenBank/DDBJ databases">
        <title>Draft genome sequences of novel Actinobacteria.</title>
        <authorList>
            <person name="Sahin N."/>
            <person name="Ay H."/>
            <person name="Saygin H."/>
        </authorList>
    </citation>
    <scope>NUCLEOTIDE SEQUENCE [LARGE SCALE GENOMIC DNA]</scope>
    <source>
        <strain evidence="8 9">7K502</strain>
    </source>
</reference>
<dbReference type="PANTHER" id="PTHR33992">
    <property type="entry name" value="RIBONUCLEASE P PROTEIN COMPONENT"/>
    <property type="match status" value="1"/>
</dbReference>
<keyword evidence="9" id="KW-1185">Reference proteome</keyword>
<evidence type="ECO:0000313" key="8">
    <source>
        <dbReference type="EMBL" id="TDD56759.1"/>
    </source>
</evidence>
<keyword evidence="3 6" id="KW-0255">Endonuclease</keyword>
<dbReference type="EMBL" id="SMKW01000001">
    <property type="protein sequence ID" value="TDD56759.1"/>
    <property type="molecule type" value="Genomic_DNA"/>
</dbReference>
<evidence type="ECO:0000256" key="3">
    <source>
        <dbReference type="ARBA" id="ARBA00022759"/>
    </source>
</evidence>
<dbReference type="SUPFAM" id="SSF54211">
    <property type="entry name" value="Ribosomal protein S5 domain 2-like"/>
    <property type="match status" value="1"/>
</dbReference>
<keyword evidence="4 6" id="KW-0378">Hydrolase</keyword>
<protein>
    <recommendedName>
        <fullName evidence="6 7">Ribonuclease P protein component</fullName>
        <shortName evidence="6">RNase P protein</shortName>
        <shortName evidence="6">RNaseP protein</shortName>
        <ecNumber evidence="6 7">3.1.26.5</ecNumber>
    </recommendedName>
    <alternativeName>
        <fullName evidence="6">Protein C5</fullName>
    </alternativeName>
</protein>
<dbReference type="GO" id="GO:0030677">
    <property type="term" value="C:ribonuclease P complex"/>
    <property type="evidence" value="ECO:0007669"/>
    <property type="project" value="TreeGrafter"/>
</dbReference>
<evidence type="ECO:0000256" key="6">
    <source>
        <dbReference type="HAMAP-Rule" id="MF_00227"/>
    </source>
</evidence>
<evidence type="ECO:0000256" key="1">
    <source>
        <dbReference type="ARBA" id="ARBA00022694"/>
    </source>
</evidence>
<comment type="caution">
    <text evidence="8">The sequence shown here is derived from an EMBL/GenBank/DDBJ whole genome shotgun (WGS) entry which is preliminary data.</text>
</comment>
<dbReference type="EC" id="3.1.26.5" evidence="6 7"/>